<dbReference type="EMBL" id="CAUOFW020003502">
    <property type="protein sequence ID" value="CAK9160320.1"/>
    <property type="molecule type" value="Genomic_DNA"/>
</dbReference>
<organism evidence="2 3">
    <name type="scientific">Ilex paraguariensis</name>
    <name type="common">yerba mate</name>
    <dbReference type="NCBI Taxonomy" id="185542"/>
    <lineage>
        <taxon>Eukaryota</taxon>
        <taxon>Viridiplantae</taxon>
        <taxon>Streptophyta</taxon>
        <taxon>Embryophyta</taxon>
        <taxon>Tracheophyta</taxon>
        <taxon>Spermatophyta</taxon>
        <taxon>Magnoliopsida</taxon>
        <taxon>eudicotyledons</taxon>
        <taxon>Gunneridae</taxon>
        <taxon>Pentapetalae</taxon>
        <taxon>asterids</taxon>
        <taxon>campanulids</taxon>
        <taxon>Aquifoliales</taxon>
        <taxon>Aquifoliaceae</taxon>
        <taxon>Ilex</taxon>
    </lineage>
</organism>
<sequence>TSLKKSHGGEPDAPPASLGDDEEEDAKQQAQHIPPPPPKDFRTDRQIFMGLETRMMTFEMIQREMQATQYEILRRFRKGYGNGPLSSA</sequence>
<proteinExistence type="predicted"/>
<keyword evidence="3" id="KW-1185">Reference proteome</keyword>
<dbReference type="AlphaFoldDB" id="A0ABC8SWV8"/>
<name>A0ABC8SWV8_9AQUA</name>
<evidence type="ECO:0000313" key="3">
    <source>
        <dbReference type="Proteomes" id="UP001642360"/>
    </source>
</evidence>
<dbReference type="Proteomes" id="UP001642360">
    <property type="component" value="Unassembled WGS sequence"/>
</dbReference>
<feature type="non-terminal residue" evidence="2">
    <location>
        <position position="1"/>
    </location>
</feature>
<accession>A0ABC8SWV8</accession>
<protein>
    <submittedName>
        <fullName evidence="2">Uncharacterized protein</fullName>
    </submittedName>
</protein>
<gene>
    <name evidence="2" type="ORF">ILEXP_LOCUS29075</name>
</gene>
<reference evidence="2 3" key="1">
    <citation type="submission" date="2024-02" db="EMBL/GenBank/DDBJ databases">
        <authorList>
            <person name="Vignale AGUSTIN F."/>
            <person name="Sosa J E."/>
            <person name="Modenutti C."/>
        </authorList>
    </citation>
    <scope>NUCLEOTIDE SEQUENCE [LARGE SCALE GENOMIC DNA]</scope>
</reference>
<feature type="region of interest" description="Disordered" evidence="1">
    <location>
        <begin position="1"/>
        <end position="44"/>
    </location>
</feature>
<evidence type="ECO:0000256" key="1">
    <source>
        <dbReference type="SAM" id="MobiDB-lite"/>
    </source>
</evidence>
<evidence type="ECO:0000313" key="2">
    <source>
        <dbReference type="EMBL" id="CAK9160320.1"/>
    </source>
</evidence>
<comment type="caution">
    <text evidence="2">The sequence shown here is derived from an EMBL/GenBank/DDBJ whole genome shotgun (WGS) entry which is preliminary data.</text>
</comment>